<dbReference type="InterPro" id="IPR049883">
    <property type="entry name" value="NOTCH1_EGF-like"/>
</dbReference>
<dbReference type="SMART" id="SM00181">
    <property type="entry name" value="EGF"/>
    <property type="match status" value="12"/>
</dbReference>
<dbReference type="SUPFAM" id="SSF57184">
    <property type="entry name" value="Growth factor receptor domain"/>
    <property type="match status" value="4"/>
</dbReference>
<dbReference type="SMART" id="SM00032">
    <property type="entry name" value="CCP"/>
    <property type="match status" value="2"/>
</dbReference>
<feature type="domain" description="EGF-like" evidence="14">
    <location>
        <begin position="676"/>
        <end position="714"/>
    </location>
</feature>
<evidence type="ECO:0000256" key="8">
    <source>
        <dbReference type="PROSITE-ProRule" id="PRU00076"/>
    </source>
</evidence>
<evidence type="ECO:0000256" key="2">
    <source>
        <dbReference type="ARBA" id="ARBA00022525"/>
    </source>
</evidence>
<name>A0A1X7V7J8_AMPQE</name>
<evidence type="ECO:0000256" key="3">
    <source>
        <dbReference type="ARBA" id="ARBA00022536"/>
    </source>
</evidence>
<dbReference type="CDD" id="cd00054">
    <property type="entry name" value="EGF_CA"/>
    <property type="match status" value="7"/>
</dbReference>
<dbReference type="PROSITE" id="PS01186">
    <property type="entry name" value="EGF_2"/>
    <property type="match status" value="7"/>
</dbReference>
<dbReference type="Pfam" id="PF14670">
    <property type="entry name" value="FXa_inhibition"/>
    <property type="match status" value="2"/>
</dbReference>
<dbReference type="GO" id="GO:0005576">
    <property type="term" value="C:extracellular region"/>
    <property type="evidence" value="ECO:0007669"/>
    <property type="project" value="UniProtKB-SubCell"/>
</dbReference>
<dbReference type="InterPro" id="IPR001881">
    <property type="entry name" value="EGF-like_Ca-bd_dom"/>
</dbReference>
<dbReference type="FunFam" id="2.10.25.10:FF:000005">
    <property type="entry name" value="Fibrillin 2"/>
    <property type="match status" value="1"/>
</dbReference>
<dbReference type="PROSITE" id="PS50923">
    <property type="entry name" value="SUSHI"/>
    <property type="match status" value="2"/>
</dbReference>
<dbReference type="PROSITE" id="PS50026">
    <property type="entry name" value="EGF_3"/>
    <property type="match status" value="3"/>
</dbReference>
<dbReference type="InterPro" id="IPR035976">
    <property type="entry name" value="Sushi/SCR/CCP_sf"/>
</dbReference>
<organism evidence="17">
    <name type="scientific">Amphimedon queenslandica</name>
    <name type="common">Sponge</name>
    <dbReference type="NCBI Taxonomy" id="400682"/>
    <lineage>
        <taxon>Eukaryota</taxon>
        <taxon>Metazoa</taxon>
        <taxon>Porifera</taxon>
        <taxon>Demospongiae</taxon>
        <taxon>Heteroscleromorpha</taxon>
        <taxon>Haplosclerida</taxon>
        <taxon>Niphatidae</taxon>
        <taxon>Amphimedon</taxon>
    </lineage>
</organism>
<evidence type="ECO:0000259" key="14">
    <source>
        <dbReference type="PROSITE" id="PS50026"/>
    </source>
</evidence>
<feature type="chain" id="PRO_5013027765" evidence="13">
    <location>
        <begin position="27"/>
        <end position="2644"/>
    </location>
</feature>
<reference evidence="17" key="2">
    <citation type="submission" date="2017-05" db="UniProtKB">
        <authorList>
            <consortium name="EnsemblMetazoa"/>
        </authorList>
    </citation>
    <scope>IDENTIFICATION</scope>
</reference>
<dbReference type="FunFam" id="2.10.25.10:FF:000240">
    <property type="entry name" value="Vitamin K-dependent protein S"/>
    <property type="match status" value="4"/>
</dbReference>
<feature type="domain" description="Sushi" evidence="16">
    <location>
        <begin position="611"/>
        <end position="676"/>
    </location>
</feature>
<dbReference type="PANTHER" id="PTHR47333">
    <property type="entry name" value="VON WILLEBRAND FACTOR C AND EGF DOMAIN-CONTAINING PROTEIN"/>
    <property type="match status" value="1"/>
</dbReference>
<dbReference type="CDD" id="cd00033">
    <property type="entry name" value="CCP"/>
    <property type="match status" value="2"/>
</dbReference>
<dbReference type="SMART" id="SM01411">
    <property type="entry name" value="Ephrin_rec_like"/>
    <property type="match status" value="2"/>
</dbReference>
<dbReference type="Gene3D" id="2.10.25.10">
    <property type="entry name" value="Laminin"/>
    <property type="match status" value="11"/>
</dbReference>
<feature type="transmembrane region" description="Helical" evidence="12">
    <location>
        <begin position="2483"/>
        <end position="2509"/>
    </location>
</feature>
<dbReference type="Gene3D" id="2.10.70.10">
    <property type="entry name" value="Complement Module, domain 1"/>
    <property type="match status" value="2"/>
</dbReference>
<evidence type="ECO:0000256" key="10">
    <source>
        <dbReference type="SAM" id="Coils"/>
    </source>
</evidence>
<feature type="domain" description="EGF-like" evidence="14">
    <location>
        <begin position="177"/>
        <end position="216"/>
    </location>
</feature>
<evidence type="ECO:0000256" key="9">
    <source>
        <dbReference type="PROSITE-ProRule" id="PRU00302"/>
    </source>
</evidence>
<feature type="signal peptide" evidence="13">
    <location>
        <begin position="1"/>
        <end position="26"/>
    </location>
</feature>
<keyword evidence="18" id="KW-1185">Reference proteome</keyword>
<keyword evidence="9" id="KW-0768">Sushi</keyword>
<comment type="subcellular location">
    <subcellularLocation>
        <location evidence="1">Secreted</location>
    </subcellularLocation>
</comment>
<dbReference type="SUPFAM" id="SSF57535">
    <property type="entry name" value="Complement control module/SCR domain"/>
    <property type="match status" value="2"/>
</dbReference>
<dbReference type="SMART" id="SM00408">
    <property type="entry name" value="IGc2"/>
    <property type="match status" value="2"/>
</dbReference>
<dbReference type="InterPro" id="IPR036179">
    <property type="entry name" value="Ig-like_dom_sf"/>
</dbReference>
<feature type="disulfide bond" evidence="9">
    <location>
        <begin position="581"/>
        <end position="608"/>
    </location>
</feature>
<dbReference type="InterPro" id="IPR000742">
    <property type="entry name" value="EGF"/>
</dbReference>
<accession>A0A1X7V7J8</accession>
<feature type="domain" description="Sushi" evidence="16">
    <location>
        <begin position="551"/>
        <end position="610"/>
    </location>
</feature>
<feature type="domain" description="Ig-like" evidence="15">
    <location>
        <begin position="2030"/>
        <end position="2108"/>
    </location>
</feature>
<dbReference type="EnsemblMetazoa" id="Aqu2.1.35487_001">
    <property type="protein sequence ID" value="Aqu2.1.35487_001"/>
    <property type="gene ID" value="Aqu2.1.35487"/>
</dbReference>
<dbReference type="PANTHER" id="PTHR47333:SF4">
    <property type="entry name" value="EGF-LIKE DOMAIN-CONTAINING PROTEIN"/>
    <property type="match status" value="1"/>
</dbReference>
<keyword evidence="3 8" id="KW-0245">EGF-like domain</keyword>
<dbReference type="PROSITE" id="PS00010">
    <property type="entry name" value="ASX_HYDROXYL"/>
    <property type="match status" value="4"/>
</dbReference>
<dbReference type="OrthoDB" id="5959569at2759"/>
<sequence>MLYAKVSLLFLAAFALFCCFAPTADAGGTCYYSVSHIGSYRRYYRTYYRSPRYYYYRCGWWGWRRCRATYYVNIYYTYSTVNYRIQYHSQGYCCSGYSGSNCDPICYNSCNRCTGCLAPYRCQCQAGYTGSTCCSDYNECNVKNGGCEQNCHNTVGSFYCSCRSGYSISSDNLHCTDINECNSNNGGCSQHCHNTHGGYSCSCDSGYSLAGGQTCVDINECNTNNGGCDQNCINQPGTYHCTCNTGYTLSSNLHSCVDDNECNNGVANCNHYCFNTDGSYLCYCQSGYELAAQGDSDTCVDTQECNNNNGGCDQNCFNTIGSYYCTCNNGYNLTADGHSCIDFNECTNDAHLCEHHCYNNVGSYTCDCMIGYSLDPNGYDCHDINECLTNNGGCEEICTNTNGSYVCSCNIGHLLDEDLHGCSDHDECATNAHDCDETNGICHNTHGSFYCTCEIGYRLDADNRTCNDINECAEHSSGCTQVCNNDIGSYHCTCYTGFELTADNHNCTDINECTLNTDGCERYCHNLIGSYYCSCQIGYQVAADSHSCVGQPCIPQLPAPANGQINCTGDQITNENCTFSCSPGYQLMGSRERQCQLTNEWTGVHAYCQVLSCPPLEATANAYIYTKACSSDFGSSCEIRCNDGYYINGTTPYYQRCLVNEATNTVYWSPSPVCQYVPPCLSNPCQNDGVCHEANPLKYYCDCSGTYHTGSDCEIGYIDIPNLPIININTPYPFVISAKPDANLAVSISSSISTLSFSDSQILFNSSYQSHTLTISASTAGLYVLQFSISGPAASTFQTPSPILVIVTDSSASHTPNNYFTTVNQPVGQLAPGCCSPGGQLYQCPYSTNTVTFQSSCGWTIDDEGNHETRGIVFTTGNGVSLPFSIAGIELAFDGYNVVYSLPDDSTSCGSCASTGSSCYQYDMTSADLVDLLSSNSIAKTYLSGAANLIPSWISFSVGDANITGQSFSLSEYTVYVSTGANAYLIPGCSSLGLDPNGLYSVFSYRDPITMVVNSQTKSYNSGPPVCFAIDICQGADSSVHVTIPNEAQSQILSLSQFQTYISNGWQFTLREAEVKDGGVPPPSDLPTDYWVDGATVQTASVLPDFDVRLDMDTMKSFYSQPNVGVNLLVSGGLYHNDRPTGAEIEGLVIGDVTVLVNMTLRGMTANMTLLTTSAPILFTMPSKTGAGSLVGSGAAMKLNLFTRPNDKFFRNVLTLPDGQGSCPLDAFFSLNAQNNINFISLTSTCLGLSMMGYNLPPGSIRSNLFISGASKPTVPSPTYGASPFVAHAYVNTDSNRLQLNQFVTVNQPSTGPAASIAFSNSNSVTGSIHDADISILGTLFNTPLVFTDSGFTFQTTTNLYGQYAADISGAMMTTEGRSWTDFNLTLSGQFSGSTSGFVTTLQSYVYTFTDERIAEARSRLTVASSAVDRSSDAINAFNPIISNIQNSRGALQQQYEGAQAQYEAANASYYAAMSAVAGLSVNAHNIYSELLKVCPDHTCMKECFSSSFCNSLMTDTYIAEHGIGSEVRLEQLLQHKTMPVMREEWTTDYVCQIITKIKGWGRIAFDQRCAYTNIFELSHRPHQQAYHTSVNVSRTVSTVVDTHKYSVTQPQCTRESCGGMAYDIDCLYQTAACSAARMPVYNSLNATEKEAVMPFINLMVAKQSLTIAENRRAYAQHLYMTAQNDASVATALYQSLQNQLALAQSANQSVAAAESNLLALGNYLSNINIQTLLSINTISFTTSITTASPQVLPIAIRYTIAGLGSHTVNANAQFTASEAVLKRELAKIILNDVGNKLNQHISKRSVTLPTFNERQFEERCAMVNSVKEYIEQIHTSLLMTKQHMMTAHSNISTTIDSLNDVINYVPADYPDINMTYLATMYNTIVSVSDLTAQAMSAPEIVSVVNGSTQLRNYLATTRSNLEIVSTMNWWASMESAYQMGKISSIAGQTCYSFSDCLNVAAVTIKEVLQDSPGTTAQSLLSSLPSAKTQLLSLALSASLNITQVLNQGLLILNTTNDIIGMDYWCSGLPVIPDPLNPSLAVELGNTITISCNANSNLPLTYSWKKDGFVVSGQTSSSFTKTNANKDDAGQYQCLASNAVGTVESTFAEVVVYIPPVITQQPSDYETYEGNDNGGYFTCNATGHPIPSFQWYFRPQNSSDWTMVSNTSNVLIVPKPTKANQGWYRCHVMSSVNHLISSPAYLSILRANASKLVYTITFTMNVTTAIQIDGSGNDEPVTPPPTLGTLEYFRNELTLGNASVDRLQIGFSVDNNMLQVHIDLSAQYPYRLDQTMEVQAPIALGYEKDLRNALLELENKVQNGIFWFELDGVYYETVHQAASIADLVYWCPEEFVLRYSNFLCVSCSPGTFYSSVNRSSECMLCPMNTYQEMDGSTTCNRCPPLSETLDAGSRWEADCIGYCHPGYNSSNGLEPCSPCPFCEFNDEYRQTSCMSCTDAHINNGTAGCYQNCSDKTIIPSAGYHMTVIIPVVAGVIIAAIIVILIIAVVVGLIRKRNKSDSAFGKVSSKPRASIASPNDVLSLMPHADPVSKYDVDENEEANDNEREVVNPLFLENEQQESAYESLSHLQMKVNEDEGPTFEKKEMMDPSTVDDDDDRYTVTTDKMPLSDELKGIGGLAGRKAALFGK</sequence>
<feature type="region of interest" description="Disordered" evidence="11">
    <location>
        <begin position="2518"/>
        <end position="2542"/>
    </location>
</feature>
<keyword evidence="6 9" id="KW-1015">Disulfide bond</keyword>
<dbReference type="FunFam" id="2.10.25.10:FF:000119">
    <property type="entry name" value="vitamin K-dependent protein S"/>
    <property type="match status" value="1"/>
</dbReference>
<evidence type="ECO:0000259" key="16">
    <source>
        <dbReference type="PROSITE" id="PS50923"/>
    </source>
</evidence>
<reference evidence="18" key="1">
    <citation type="journal article" date="2010" name="Nature">
        <title>The Amphimedon queenslandica genome and the evolution of animal complexity.</title>
        <authorList>
            <person name="Srivastava M."/>
            <person name="Simakov O."/>
            <person name="Chapman J."/>
            <person name="Fahey B."/>
            <person name="Gauthier M.E."/>
            <person name="Mitros T."/>
            <person name="Richards G.S."/>
            <person name="Conaco C."/>
            <person name="Dacre M."/>
            <person name="Hellsten U."/>
            <person name="Larroux C."/>
            <person name="Putnam N.H."/>
            <person name="Stanke M."/>
            <person name="Adamska M."/>
            <person name="Darling A."/>
            <person name="Degnan S.M."/>
            <person name="Oakley T.H."/>
            <person name="Plachetzki D.C."/>
            <person name="Zhai Y."/>
            <person name="Adamski M."/>
            <person name="Calcino A."/>
            <person name="Cummins S.F."/>
            <person name="Goodstein D.M."/>
            <person name="Harris C."/>
            <person name="Jackson D.J."/>
            <person name="Leys S.P."/>
            <person name="Shu S."/>
            <person name="Woodcroft B.J."/>
            <person name="Vervoort M."/>
            <person name="Kosik K.S."/>
            <person name="Manning G."/>
            <person name="Degnan B.M."/>
            <person name="Rokhsar D.S."/>
        </authorList>
    </citation>
    <scope>NUCLEOTIDE SEQUENCE [LARGE SCALE GENOMIC DNA]</scope>
</reference>
<comment type="caution">
    <text evidence="8">Lacks conserved residue(s) required for the propagation of feature annotation.</text>
</comment>
<evidence type="ECO:0000259" key="15">
    <source>
        <dbReference type="PROSITE" id="PS50835"/>
    </source>
</evidence>
<evidence type="ECO:0000256" key="13">
    <source>
        <dbReference type="SAM" id="SignalP"/>
    </source>
</evidence>
<dbReference type="InterPro" id="IPR000152">
    <property type="entry name" value="EGF-type_Asp/Asn_hydroxyl_site"/>
</dbReference>
<keyword evidence="5" id="KW-0677">Repeat</keyword>
<feature type="domain" description="Ig-like" evidence="15">
    <location>
        <begin position="2116"/>
        <end position="2203"/>
    </location>
</feature>
<dbReference type="InterPro" id="IPR026823">
    <property type="entry name" value="cEGF"/>
</dbReference>
<dbReference type="EnsemblMetazoa" id="XM_019994883.1">
    <property type="protein sequence ID" value="XP_019850442.1"/>
    <property type="gene ID" value="LOC105312253"/>
</dbReference>
<dbReference type="SMART" id="SM00179">
    <property type="entry name" value="EGF_CA"/>
    <property type="match status" value="11"/>
</dbReference>
<dbReference type="Gene3D" id="2.60.40.10">
    <property type="entry name" value="Immunoglobulins"/>
    <property type="match status" value="2"/>
</dbReference>
<dbReference type="InterPro" id="IPR052080">
    <property type="entry name" value="vWF_C/EGF_Fibrillin"/>
</dbReference>
<evidence type="ECO:0000256" key="12">
    <source>
        <dbReference type="SAM" id="Phobius"/>
    </source>
</evidence>
<gene>
    <name evidence="17" type="primary">105312253</name>
</gene>
<keyword evidence="7" id="KW-0325">Glycoprotein</keyword>
<evidence type="ECO:0000256" key="6">
    <source>
        <dbReference type="ARBA" id="ARBA00023157"/>
    </source>
</evidence>
<dbReference type="Proteomes" id="UP000007879">
    <property type="component" value="Unassembled WGS sequence"/>
</dbReference>
<dbReference type="SMART" id="SM00409">
    <property type="entry name" value="IG"/>
    <property type="match status" value="2"/>
</dbReference>
<feature type="domain" description="EGF-like" evidence="14">
    <location>
        <begin position="424"/>
        <end position="467"/>
    </location>
</feature>
<keyword evidence="12" id="KW-0812">Transmembrane</keyword>
<dbReference type="SUPFAM" id="SSF48726">
    <property type="entry name" value="Immunoglobulin"/>
    <property type="match status" value="2"/>
</dbReference>
<dbReference type="InterPro" id="IPR003599">
    <property type="entry name" value="Ig_sub"/>
</dbReference>
<dbReference type="KEGG" id="aqu:105312253"/>
<dbReference type="InterPro" id="IPR003598">
    <property type="entry name" value="Ig_sub2"/>
</dbReference>
<evidence type="ECO:0000256" key="11">
    <source>
        <dbReference type="SAM" id="MobiDB-lite"/>
    </source>
</evidence>
<dbReference type="PROSITE" id="PS01187">
    <property type="entry name" value="EGF_CA"/>
    <property type="match status" value="4"/>
</dbReference>
<keyword evidence="4 13" id="KW-0732">Signal</keyword>
<keyword evidence="10" id="KW-0175">Coiled coil</keyword>
<keyword evidence="12" id="KW-1133">Transmembrane helix</keyword>
<keyword evidence="2" id="KW-0964">Secreted</keyword>
<dbReference type="InterPro" id="IPR007110">
    <property type="entry name" value="Ig-like_dom"/>
</dbReference>
<dbReference type="Pfam" id="PF13927">
    <property type="entry name" value="Ig_3"/>
    <property type="match status" value="2"/>
</dbReference>
<dbReference type="SUPFAM" id="SSF57196">
    <property type="entry name" value="EGF/Laminin"/>
    <property type="match status" value="2"/>
</dbReference>
<dbReference type="GO" id="GO:0005509">
    <property type="term" value="F:calcium ion binding"/>
    <property type="evidence" value="ECO:0007669"/>
    <property type="project" value="InterPro"/>
</dbReference>
<evidence type="ECO:0000256" key="4">
    <source>
        <dbReference type="ARBA" id="ARBA00022729"/>
    </source>
</evidence>
<evidence type="ECO:0000256" key="5">
    <source>
        <dbReference type="ARBA" id="ARBA00022737"/>
    </source>
</evidence>
<feature type="coiled-coil region" evidence="10">
    <location>
        <begin position="1442"/>
        <end position="1469"/>
    </location>
</feature>
<dbReference type="InterPro" id="IPR018097">
    <property type="entry name" value="EGF_Ca-bd_CS"/>
</dbReference>
<dbReference type="InParanoid" id="A0A1X7V7J8"/>
<evidence type="ECO:0000313" key="17">
    <source>
        <dbReference type="EnsemblMetazoa" id="Aqu2.1.35487_001"/>
    </source>
</evidence>
<dbReference type="PROSITE" id="PS50835">
    <property type="entry name" value="IG_LIKE"/>
    <property type="match status" value="2"/>
</dbReference>
<dbReference type="InterPro" id="IPR009030">
    <property type="entry name" value="Growth_fac_rcpt_cys_sf"/>
</dbReference>
<protein>
    <submittedName>
        <fullName evidence="17">Uncharacterized protein</fullName>
    </submittedName>
</protein>
<dbReference type="Pfam" id="PF12662">
    <property type="entry name" value="cEGF"/>
    <property type="match status" value="3"/>
</dbReference>
<proteinExistence type="predicted"/>
<keyword evidence="12" id="KW-0472">Membrane</keyword>
<evidence type="ECO:0000313" key="18">
    <source>
        <dbReference type="Proteomes" id="UP000007879"/>
    </source>
</evidence>
<dbReference type="STRING" id="400682.A0A1X7V7J8"/>
<dbReference type="InterPro" id="IPR013783">
    <property type="entry name" value="Ig-like_fold"/>
</dbReference>
<dbReference type="Pfam" id="PF07645">
    <property type="entry name" value="EGF_CA"/>
    <property type="match status" value="3"/>
</dbReference>
<evidence type="ECO:0000256" key="7">
    <source>
        <dbReference type="ARBA" id="ARBA00023180"/>
    </source>
</evidence>
<dbReference type="InterPro" id="IPR000436">
    <property type="entry name" value="Sushi_SCR_CCP_dom"/>
</dbReference>
<evidence type="ECO:0000256" key="1">
    <source>
        <dbReference type="ARBA" id="ARBA00004613"/>
    </source>
</evidence>